<reference evidence="1" key="1">
    <citation type="journal article" date="2013" name="J. Plant Res.">
        <title>Effect of fungi and light on seed germination of three Opuntia species from semiarid lands of central Mexico.</title>
        <authorList>
            <person name="Delgado-Sanchez P."/>
            <person name="Jimenez-Bremont J.F."/>
            <person name="Guerrero-Gonzalez Mde L."/>
            <person name="Flores J."/>
        </authorList>
    </citation>
    <scope>NUCLEOTIDE SEQUENCE</scope>
    <source>
        <tissue evidence="1">Cladode</tissue>
    </source>
</reference>
<name>A0A7C9CGM2_OPUST</name>
<evidence type="ECO:0000313" key="1">
    <source>
        <dbReference type="EMBL" id="MBA4615025.1"/>
    </source>
</evidence>
<proteinExistence type="predicted"/>
<dbReference type="AlphaFoldDB" id="A0A7C9CGM2"/>
<organism evidence="1">
    <name type="scientific">Opuntia streptacantha</name>
    <name type="common">Prickly pear cactus</name>
    <name type="synonym">Opuntia cardona</name>
    <dbReference type="NCBI Taxonomy" id="393608"/>
    <lineage>
        <taxon>Eukaryota</taxon>
        <taxon>Viridiplantae</taxon>
        <taxon>Streptophyta</taxon>
        <taxon>Embryophyta</taxon>
        <taxon>Tracheophyta</taxon>
        <taxon>Spermatophyta</taxon>
        <taxon>Magnoliopsida</taxon>
        <taxon>eudicotyledons</taxon>
        <taxon>Gunneridae</taxon>
        <taxon>Pentapetalae</taxon>
        <taxon>Caryophyllales</taxon>
        <taxon>Cactineae</taxon>
        <taxon>Cactaceae</taxon>
        <taxon>Opuntioideae</taxon>
        <taxon>Opuntia</taxon>
    </lineage>
</organism>
<accession>A0A7C9CGM2</accession>
<protein>
    <submittedName>
        <fullName evidence="1">Uncharacterized protein</fullName>
    </submittedName>
</protein>
<sequence length="105" mass="12521">MSICERLRLVVMCLMRSHCKIEYLLRTNSHKRSEIPIQFSKPFFIFLICGYLPVFSPGWTRMLDLQDLLRQASCLQVRNFWRAVLSLPVESHLPYPGIWKTTDWF</sequence>
<dbReference type="EMBL" id="GISG01005708">
    <property type="protein sequence ID" value="MBA4615025.1"/>
    <property type="molecule type" value="Transcribed_RNA"/>
</dbReference>
<reference evidence="1" key="2">
    <citation type="submission" date="2020-07" db="EMBL/GenBank/DDBJ databases">
        <authorList>
            <person name="Vera ALvarez R."/>
            <person name="Arias-Moreno D.M."/>
            <person name="Jimenez-Jacinto V."/>
            <person name="Jimenez-Bremont J.F."/>
            <person name="Swaminathan K."/>
            <person name="Moose S.P."/>
            <person name="Guerrero-Gonzalez M.L."/>
            <person name="Marino-Ramirez L."/>
            <person name="Landsman D."/>
            <person name="Rodriguez-Kessler M."/>
            <person name="Delgado-Sanchez P."/>
        </authorList>
    </citation>
    <scope>NUCLEOTIDE SEQUENCE</scope>
    <source>
        <tissue evidence="1">Cladode</tissue>
    </source>
</reference>